<dbReference type="GO" id="GO:0036462">
    <property type="term" value="P:TRAIL-activated apoptotic signaling pathway"/>
    <property type="evidence" value="ECO:0007669"/>
    <property type="project" value="TreeGrafter"/>
</dbReference>
<dbReference type="GO" id="GO:0009986">
    <property type="term" value="C:cell surface"/>
    <property type="evidence" value="ECO:0007669"/>
    <property type="project" value="TreeGrafter"/>
</dbReference>
<comment type="subcellular location">
    <subcellularLocation>
        <location evidence="1">Membrane</location>
    </subcellularLocation>
</comment>
<dbReference type="InterPro" id="IPR034029">
    <property type="entry name" value="TNFRSF10A/B_death"/>
</dbReference>
<protein>
    <recommendedName>
        <fullName evidence="7">Death domain-containing protein</fullName>
    </recommendedName>
</protein>
<evidence type="ECO:0000256" key="4">
    <source>
        <dbReference type="ARBA" id="ARBA00023157"/>
    </source>
</evidence>
<keyword evidence="3" id="KW-0472">Membrane</keyword>
<reference evidence="8" key="1">
    <citation type="submission" date="2025-08" db="UniProtKB">
        <authorList>
            <consortium name="Ensembl"/>
        </authorList>
    </citation>
    <scope>IDENTIFICATION</scope>
</reference>
<dbReference type="SUPFAM" id="SSF47986">
    <property type="entry name" value="DEATH domain"/>
    <property type="match status" value="1"/>
</dbReference>
<dbReference type="GO" id="GO:0043065">
    <property type="term" value="P:positive regulation of apoptotic process"/>
    <property type="evidence" value="ECO:0007669"/>
    <property type="project" value="TreeGrafter"/>
</dbReference>
<proteinExistence type="predicted"/>
<dbReference type="GeneTree" id="ENSGT00960000189902"/>
<dbReference type="Pfam" id="PF00531">
    <property type="entry name" value="Death"/>
    <property type="match status" value="1"/>
</dbReference>
<dbReference type="SMART" id="SM00005">
    <property type="entry name" value="DEATH"/>
    <property type="match status" value="1"/>
</dbReference>
<dbReference type="PANTHER" id="PTHR46330:SF17">
    <property type="entry name" value="TUMOR NECROSIS FACTOR RECEPTOR SUPERFAMILY, MEMBER 10B"/>
    <property type="match status" value="1"/>
</dbReference>
<keyword evidence="4" id="KW-1015">Disulfide bond</keyword>
<evidence type="ECO:0000259" key="7">
    <source>
        <dbReference type="PROSITE" id="PS50017"/>
    </source>
</evidence>
<dbReference type="Proteomes" id="UP000594220">
    <property type="component" value="Unplaced"/>
</dbReference>
<keyword evidence="6" id="KW-0325">Glycoprotein</keyword>
<dbReference type="InterPro" id="IPR052491">
    <property type="entry name" value="TNFRSF10"/>
</dbReference>
<evidence type="ECO:0000313" key="8">
    <source>
        <dbReference type="Ensembl" id="ENSCPRP00005020858.1"/>
    </source>
</evidence>
<sequence>SRLLYRPTLTGVVSPLQSKLLSQLMNSTRSRGTWDNHRNQKMDKLLVPQEQAGQPDPMGLTAEATLRRSFYYFAEEVPCKDWKRFGRRLHLTENEIMMAEKIGGDTLEQYVQILATWVNKEGTGSSVNTLLETLDRIHLRGVAQSVCNKLIQDGLYKYEDTRNATLCARGR</sequence>
<keyword evidence="2" id="KW-0677">Repeat</keyword>
<accession>A0A7M4G093</accession>
<name>A0A7M4G093_CROPO</name>
<dbReference type="GO" id="GO:0005886">
    <property type="term" value="C:plasma membrane"/>
    <property type="evidence" value="ECO:0007669"/>
    <property type="project" value="TreeGrafter"/>
</dbReference>
<keyword evidence="5" id="KW-0675">Receptor</keyword>
<dbReference type="Ensembl" id="ENSCPRT00005024383.1">
    <property type="protein sequence ID" value="ENSCPRP00005020858.1"/>
    <property type="gene ID" value="ENSCPRG00005014524.1"/>
</dbReference>
<dbReference type="Gene3D" id="1.10.533.10">
    <property type="entry name" value="Death Domain, Fas"/>
    <property type="match status" value="1"/>
</dbReference>
<dbReference type="InterPro" id="IPR011029">
    <property type="entry name" value="DEATH-like_dom_sf"/>
</dbReference>
<dbReference type="PANTHER" id="PTHR46330">
    <property type="entry name" value="TUMOR NECROSIS FACTOR RECEPTOR SUPERFAMILY MEMBER 10B"/>
    <property type="match status" value="1"/>
</dbReference>
<evidence type="ECO:0000256" key="1">
    <source>
        <dbReference type="ARBA" id="ARBA00004370"/>
    </source>
</evidence>
<evidence type="ECO:0000313" key="9">
    <source>
        <dbReference type="Proteomes" id="UP000594220"/>
    </source>
</evidence>
<evidence type="ECO:0000256" key="3">
    <source>
        <dbReference type="ARBA" id="ARBA00023136"/>
    </source>
</evidence>
<evidence type="ECO:0000256" key="2">
    <source>
        <dbReference type="ARBA" id="ARBA00022737"/>
    </source>
</evidence>
<dbReference type="CDD" id="cd08315">
    <property type="entry name" value="Death_TRAILR_DR4_DR5"/>
    <property type="match status" value="1"/>
</dbReference>
<reference evidence="8" key="2">
    <citation type="submission" date="2025-09" db="UniProtKB">
        <authorList>
            <consortium name="Ensembl"/>
        </authorList>
    </citation>
    <scope>IDENTIFICATION</scope>
</reference>
<evidence type="ECO:0000256" key="5">
    <source>
        <dbReference type="ARBA" id="ARBA00023170"/>
    </source>
</evidence>
<dbReference type="PROSITE" id="PS50017">
    <property type="entry name" value="DEATH_DOMAIN"/>
    <property type="match status" value="1"/>
</dbReference>
<organism evidence="8 9">
    <name type="scientific">Crocodylus porosus</name>
    <name type="common">Saltwater crocodile</name>
    <name type="synonym">Estuarine crocodile</name>
    <dbReference type="NCBI Taxonomy" id="8502"/>
    <lineage>
        <taxon>Eukaryota</taxon>
        <taxon>Metazoa</taxon>
        <taxon>Chordata</taxon>
        <taxon>Craniata</taxon>
        <taxon>Vertebrata</taxon>
        <taxon>Euteleostomi</taxon>
        <taxon>Archelosauria</taxon>
        <taxon>Archosauria</taxon>
        <taxon>Crocodylia</taxon>
        <taxon>Longirostres</taxon>
        <taxon>Crocodylidae</taxon>
        <taxon>Crocodylus</taxon>
    </lineage>
</organism>
<dbReference type="InterPro" id="IPR000488">
    <property type="entry name" value="Death_dom"/>
</dbReference>
<keyword evidence="9" id="KW-1185">Reference proteome</keyword>
<evidence type="ECO:0000256" key="6">
    <source>
        <dbReference type="ARBA" id="ARBA00023180"/>
    </source>
</evidence>
<dbReference type="AlphaFoldDB" id="A0A7M4G093"/>
<feature type="domain" description="Death" evidence="7">
    <location>
        <begin position="81"/>
        <end position="150"/>
    </location>
</feature>